<sequence>MQLLYECPVPSAEFASLSLLVNTHQKDGAAETKQNQTSNDSSSSETTKTITTIISENSIMSVSPTATVAQHVARAGVAELHDYLARLKAISDGPSKHDDDEKTSHERMSTKMNGVGAHERRQRRSLQPRSSSCVTSSRIKALQSDASCLFGDNNDDESLSSSMCYFRPSGVGGLGGLGIHYAIIKDTDFVQQCASLLLLPSSTSSS</sequence>
<reference evidence="2" key="1">
    <citation type="submission" date="2021-01" db="EMBL/GenBank/DDBJ databases">
        <authorList>
            <person name="Corre E."/>
            <person name="Pelletier E."/>
            <person name="Niang G."/>
            <person name="Scheremetjew M."/>
            <person name="Finn R."/>
            <person name="Kale V."/>
            <person name="Holt S."/>
            <person name="Cochrane G."/>
            <person name="Meng A."/>
            <person name="Brown T."/>
            <person name="Cohen L."/>
        </authorList>
    </citation>
    <scope>NUCLEOTIDE SEQUENCE</scope>
    <source>
        <strain evidence="2">Pop2</strain>
    </source>
</reference>
<protein>
    <submittedName>
        <fullName evidence="2">Uncharacterized protein</fullName>
    </submittedName>
</protein>
<feature type="region of interest" description="Disordered" evidence="1">
    <location>
        <begin position="91"/>
        <end position="132"/>
    </location>
</feature>
<feature type="compositionally biased region" description="Basic and acidic residues" evidence="1">
    <location>
        <begin position="94"/>
        <end position="109"/>
    </location>
</feature>
<evidence type="ECO:0000256" key="1">
    <source>
        <dbReference type="SAM" id="MobiDB-lite"/>
    </source>
</evidence>
<dbReference type="EMBL" id="HBGN01019319">
    <property type="protein sequence ID" value="CAD9332416.1"/>
    <property type="molecule type" value="Transcribed_RNA"/>
</dbReference>
<name>A0A7S1Z9I8_9STRA</name>
<feature type="region of interest" description="Disordered" evidence="1">
    <location>
        <begin position="28"/>
        <end position="48"/>
    </location>
</feature>
<organism evidence="2">
    <name type="scientific">Ditylum brightwellii</name>
    <dbReference type="NCBI Taxonomy" id="49249"/>
    <lineage>
        <taxon>Eukaryota</taxon>
        <taxon>Sar</taxon>
        <taxon>Stramenopiles</taxon>
        <taxon>Ochrophyta</taxon>
        <taxon>Bacillariophyta</taxon>
        <taxon>Mediophyceae</taxon>
        <taxon>Lithodesmiophycidae</taxon>
        <taxon>Lithodesmiales</taxon>
        <taxon>Lithodesmiaceae</taxon>
        <taxon>Ditylum</taxon>
    </lineage>
</organism>
<evidence type="ECO:0000313" key="2">
    <source>
        <dbReference type="EMBL" id="CAD9332416.1"/>
    </source>
</evidence>
<gene>
    <name evidence="2" type="ORF">DBRI1063_LOCUS12294</name>
</gene>
<dbReference type="AlphaFoldDB" id="A0A7S1Z9I8"/>
<accession>A0A7S1Z9I8</accession>
<proteinExistence type="predicted"/>